<reference evidence="2 4" key="1">
    <citation type="journal article" date="2012" name="Nature">
        <title>Algal genomes reveal evolutionary mosaicism and the fate of nucleomorphs.</title>
        <authorList>
            <consortium name="DOE Joint Genome Institute"/>
            <person name="Curtis B.A."/>
            <person name="Tanifuji G."/>
            <person name="Burki F."/>
            <person name="Gruber A."/>
            <person name="Irimia M."/>
            <person name="Maruyama S."/>
            <person name="Arias M.C."/>
            <person name="Ball S.G."/>
            <person name="Gile G.H."/>
            <person name="Hirakawa Y."/>
            <person name="Hopkins J.F."/>
            <person name="Kuo A."/>
            <person name="Rensing S.A."/>
            <person name="Schmutz J."/>
            <person name="Symeonidi A."/>
            <person name="Elias M."/>
            <person name="Eveleigh R.J."/>
            <person name="Herman E.K."/>
            <person name="Klute M.J."/>
            <person name="Nakayama T."/>
            <person name="Obornik M."/>
            <person name="Reyes-Prieto A."/>
            <person name="Armbrust E.V."/>
            <person name="Aves S.J."/>
            <person name="Beiko R.G."/>
            <person name="Coutinho P."/>
            <person name="Dacks J.B."/>
            <person name="Durnford D.G."/>
            <person name="Fast N.M."/>
            <person name="Green B.R."/>
            <person name="Grisdale C.J."/>
            <person name="Hempel F."/>
            <person name="Henrissat B."/>
            <person name="Hoppner M.P."/>
            <person name="Ishida K."/>
            <person name="Kim E."/>
            <person name="Koreny L."/>
            <person name="Kroth P.G."/>
            <person name="Liu Y."/>
            <person name="Malik S.B."/>
            <person name="Maier U.G."/>
            <person name="McRose D."/>
            <person name="Mock T."/>
            <person name="Neilson J.A."/>
            <person name="Onodera N.T."/>
            <person name="Poole A.M."/>
            <person name="Pritham E.J."/>
            <person name="Richards T.A."/>
            <person name="Rocap G."/>
            <person name="Roy S.W."/>
            <person name="Sarai C."/>
            <person name="Schaack S."/>
            <person name="Shirato S."/>
            <person name="Slamovits C.H."/>
            <person name="Spencer D.F."/>
            <person name="Suzuki S."/>
            <person name="Worden A.Z."/>
            <person name="Zauner S."/>
            <person name="Barry K."/>
            <person name="Bell C."/>
            <person name="Bharti A.K."/>
            <person name="Crow J.A."/>
            <person name="Grimwood J."/>
            <person name="Kramer R."/>
            <person name="Lindquist E."/>
            <person name="Lucas S."/>
            <person name="Salamov A."/>
            <person name="McFadden G.I."/>
            <person name="Lane C.E."/>
            <person name="Keeling P.J."/>
            <person name="Gray M.W."/>
            <person name="Grigoriev I.V."/>
            <person name="Archibald J.M."/>
        </authorList>
    </citation>
    <scope>NUCLEOTIDE SEQUENCE</scope>
    <source>
        <strain evidence="2 4">CCMP2712</strain>
    </source>
</reference>
<evidence type="ECO:0000313" key="2">
    <source>
        <dbReference type="EMBL" id="EKX42461.1"/>
    </source>
</evidence>
<proteinExistence type="predicted"/>
<dbReference type="CDD" id="cd00051">
    <property type="entry name" value="EFh"/>
    <property type="match status" value="1"/>
</dbReference>
<dbReference type="EnsemblProtists" id="EKX42461">
    <property type="protein sequence ID" value="EKX42461"/>
    <property type="gene ID" value="GUITHDRAFT_153531"/>
</dbReference>
<name>L1J1S5_GUITC</name>
<dbReference type="HOGENOM" id="CLU_812480_0_0_1"/>
<sequence length="293" mass="32094">MGGDDSGEGSTSKGDSTMIPGYTGHVHKLQETYGSTFAKAANLVTKCPPETPEPFSTLQTSGYYVPGSGCAGSSRPSASTKDTNIFIQGSNVDLHQYYRTLEAGNYQQILIKSGSPKKARSFVQFGDGFYFSGPSFWETTYSESYDEESATKAVQNSDNKETASEEPEEVDAEEASLRYRVLQALVGTKRLDELELEIRDKVLQRMAGGAGQLLKSFKLFSSGKGEIGPNQLMSVCQDLGVDISRREATALFGRFDINKDGGIVYYEFVDALLQKDVSPGIKRNASYYDKRTK</sequence>
<gene>
    <name evidence="2" type="ORF">GUITHDRAFT_153531</name>
</gene>
<dbReference type="GO" id="GO:0005509">
    <property type="term" value="F:calcium ion binding"/>
    <property type="evidence" value="ECO:0007669"/>
    <property type="project" value="InterPro"/>
</dbReference>
<dbReference type="SUPFAM" id="SSF47473">
    <property type="entry name" value="EF-hand"/>
    <property type="match status" value="1"/>
</dbReference>
<dbReference type="RefSeq" id="XP_005829441.1">
    <property type="nucleotide sequence ID" value="XM_005829384.1"/>
</dbReference>
<protein>
    <recommendedName>
        <fullName evidence="5">EF-hand domain-containing protein</fullName>
    </recommendedName>
</protein>
<dbReference type="Gene3D" id="1.10.238.10">
    <property type="entry name" value="EF-hand"/>
    <property type="match status" value="1"/>
</dbReference>
<reference evidence="4" key="2">
    <citation type="submission" date="2012-11" db="EMBL/GenBank/DDBJ databases">
        <authorList>
            <person name="Kuo A."/>
            <person name="Curtis B.A."/>
            <person name="Tanifuji G."/>
            <person name="Burki F."/>
            <person name="Gruber A."/>
            <person name="Irimia M."/>
            <person name="Maruyama S."/>
            <person name="Arias M.C."/>
            <person name="Ball S.G."/>
            <person name="Gile G.H."/>
            <person name="Hirakawa Y."/>
            <person name="Hopkins J.F."/>
            <person name="Rensing S.A."/>
            <person name="Schmutz J."/>
            <person name="Symeonidi A."/>
            <person name="Elias M."/>
            <person name="Eveleigh R.J."/>
            <person name="Herman E.K."/>
            <person name="Klute M.J."/>
            <person name="Nakayama T."/>
            <person name="Obornik M."/>
            <person name="Reyes-Prieto A."/>
            <person name="Armbrust E.V."/>
            <person name="Aves S.J."/>
            <person name="Beiko R.G."/>
            <person name="Coutinho P."/>
            <person name="Dacks J.B."/>
            <person name="Durnford D.G."/>
            <person name="Fast N.M."/>
            <person name="Green B.R."/>
            <person name="Grisdale C."/>
            <person name="Hempe F."/>
            <person name="Henrissat B."/>
            <person name="Hoppner M.P."/>
            <person name="Ishida K.-I."/>
            <person name="Kim E."/>
            <person name="Koreny L."/>
            <person name="Kroth P.G."/>
            <person name="Liu Y."/>
            <person name="Malik S.-B."/>
            <person name="Maier U.G."/>
            <person name="McRose D."/>
            <person name="Mock T."/>
            <person name="Neilson J.A."/>
            <person name="Onodera N.T."/>
            <person name="Poole A.M."/>
            <person name="Pritham E.J."/>
            <person name="Richards T.A."/>
            <person name="Rocap G."/>
            <person name="Roy S.W."/>
            <person name="Sarai C."/>
            <person name="Schaack S."/>
            <person name="Shirato S."/>
            <person name="Slamovits C.H."/>
            <person name="Spencer D.F."/>
            <person name="Suzuki S."/>
            <person name="Worden A.Z."/>
            <person name="Zauner S."/>
            <person name="Barry K."/>
            <person name="Bell C."/>
            <person name="Bharti A.K."/>
            <person name="Crow J.A."/>
            <person name="Grimwood J."/>
            <person name="Kramer R."/>
            <person name="Lindquist E."/>
            <person name="Lucas S."/>
            <person name="Salamov A."/>
            <person name="McFadden G.I."/>
            <person name="Lane C.E."/>
            <person name="Keeling P.J."/>
            <person name="Gray M.W."/>
            <person name="Grigoriev I.V."/>
            <person name="Archibald J.M."/>
        </authorList>
    </citation>
    <scope>NUCLEOTIDE SEQUENCE</scope>
    <source>
        <strain evidence="4">CCMP2712</strain>
    </source>
</reference>
<evidence type="ECO:0000313" key="3">
    <source>
        <dbReference type="EnsemblProtists" id="EKX42461"/>
    </source>
</evidence>
<dbReference type="GeneID" id="17299189"/>
<evidence type="ECO:0000256" key="1">
    <source>
        <dbReference type="SAM" id="MobiDB-lite"/>
    </source>
</evidence>
<dbReference type="KEGG" id="gtt:GUITHDRAFT_153531"/>
<accession>L1J1S5</accession>
<dbReference type="Proteomes" id="UP000011087">
    <property type="component" value="Unassembled WGS sequence"/>
</dbReference>
<feature type="region of interest" description="Disordered" evidence="1">
    <location>
        <begin position="148"/>
        <end position="172"/>
    </location>
</feature>
<organism evidence="2">
    <name type="scientific">Guillardia theta (strain CCMP2712)</name>
    <name type="common">Cryptophyte</name>
    <dbReference type="NCBI Taxonomy" id="905079"/>
    <lineage>
        <taxon>Eukaryota</taxon>
        <taxon>Cryptophyceae</taxon>
        <taxon>Pyrenomonadales</taxon>
        <taxon>Geminigeraceae</taxon>
        <taxon>Guillardia</taxon>
    </lineage>
</organism>
<evidence type="ECO:0008006" key="5">
    <source>
        <dbReference type="Google" id="ProtNLM"/>
    </source>
</evidence>
<evidence type="ECO:0000313" key="4">
    <source>
        <dbReference type="Proteomes" id="UP000011087"/>
    </source>
</evidence>
<dbReference type="InterPro" id="IPR002048">
    <property type="entry name" value="EF_hand_dom"/>
</dbReference>
<dbReference type="EMBL" id="JH993016">
    <property type="protein sequence ID" value="EKX42461.1"/>
    <property type="molecule type" value="Genomic_DNA"/>
</dbReference>
<dbReference type="InterPro" id="IPR011992">
    <property type="entry name" value="EF-hand-dom_pair"/>
</dbReference>
<dbReference type="AlphaFoldDB" id="L1J1S5"/>
<reference evidence="3" key="3">
    <citation type="submission" date="2016-03" db="UniProtKB">
        <authorList>
            <consortium name="EnsemblProtists"/>
        </authorList>
    </citation>
    <scope>IDENTIFICATION</scope>
</reference>
<dbReference type="PaxDb" id="55529-EKX42461"/>
<keyword evidence="4" id="KW-1185">Reference proteome</keyword>